<dbReference type="PANTHER" id="PTHR46844">
    <property type="entry name" value="SLR5058 PROTEIN"/>
    <property type="match status" value="1"/>
</dbReference>
<evidence type="ECO:0000313" key="3">
    <source>
        <dbReference type="Proteomes" id="UP001149954"/>
    </source>
</evidence>
<dbReference type="SUPFAM" id="SSF48371">
    <property type="entry name" value="ARM repeat"/>
    <property type="match status" value="1"/>
</dbReference>
<dbReference type="AlphaFoldDB" id="A0A9W9XIM8"/>
<comment type="caution">
    <text evidence="2">The sequence shown here is derived from an EMBL/GenBank/DDBJ whole genome shotgun (WGS) entry which is preliminary data.</text>
</comment>
<proteinExistence type="predicted"/>
<keyword evidence="3" id="KW-1185">Reference proteome</keyword>
<dbReference type="InterPro" id="IPR016024">
    <property type="entry name" value="ARM-type_fold"/>
</dbReference>
<evidence type="ECO:0000259" key="1">
    <source>
        <dbReference type="SMART" id="SM00382"/>
    </source>
</evidence>
<dbReference type="PANTHER" id="PTHR46844:SF1">
    <property type="entry name" value="SLR5058 PROTEIN"/>
    <property type="match status" value="1"/>
</dbReference>
<protein>
    <recommendedName>
        <fullName evidence="1">AAA+ ATPase domain-containing protein</fullName>
    </recommendedName>
</protein>
<reference evidence="2" key="1">
    <citation type="submission" date="2022-12" db="EMBL/GenBank/DDBJ databases">
        <authorList>
            <person name="Petersen C."/>
        </authorList>
    </citation>
    <scope>NUCLEOTIDE SEQUENCE</scope>
    <source>
        <strain evidence="2">IBT 29495</strain>
    </source>
</reference>
<gene>
    <name evidence="2" type="ORF">N7463_009691</name>
</gene>
<accession>A0A9W9XIM8</accession>
<dbReference type="Proteomes" id="UP001149954">
    <property type="component" value="Unassembled WGS sequence"/>
</dbReference>
<organism evidence="2 3">
    <name type="scientific">Penicillium fimorum</name>
    <dbReference type="NCBI Taxonomy" id="1882269"/>
    <lineage>
        <taxon>Eukaryota</taxon>
        <taxon>Fungi</taxon>
        <taxon>Dikarya</taxon>
        <taxon>Ascomycota</taxon>
        <taxon>Pezizomycotina</taxon>
        <taxon>Eurotiomycetes</taxon>
        <taxon>Eurotiomycetidae</taxon>
        <taxon>Eurotiales</taxon>
        <taxon>Aspergillaceae</taxon>
        <taxon>Penicillium</taxon>
    </lineage>
</organism>
<feature type="domain" description="AAA+ ATPase" evidence="1">
    <location>
        <begin position="82"/>
        <end position="216"/>
    </location>
</feature>
<name>A0A9W9XIM8_9EURO</name>
<dbReference type="Gene3D" id="3.40.50.300">
    <property type="entry name" value="P-loop containing nucleotide triphosphate hydrolases"/>
    <property type="match status" value="1"/>
</dbReference>
<sequence>MVDVNLPVPFASVIKLGLASFASSLSIETLSDETIPIDRYRLKLQVVESSGLETAPKGNKKEIISTTQILDERTLRRGNEGKPNRILIRGRPGTGKSTLGRQILHQMEQKPWNQFQWVLWVPLDRFTREIDLTTFLGKVYFKERYDIAGGLLQRIFEGQDNTLLILDGWDEINGTSPDIMGQVQQLAQFKNVIFTSRPRFPEMSRIDLILDISGFDDYTISSYVEDHAIGNSGTVPSDIKSFLSKNKTVKETFRGPLLLDLLCSFWHTLKLDLPKDPEQGNPPTLTMLYQTMVTELWRKSMSNFIKPPYTREEALLLSRFYLNKEIEPESHCLSAMAMQLFERRETTMNRNDIDEIAERDDQKGKHKWLAPNVTRTSFLHNDEFNIGARYSFLHQTFQEFFAAQSLVGNLSTLGSYIQKYKYDPRFTMVFRFVAGLLQKSGRETQLEDFFTSVEAKPRDLLGPAHERLVMNCLMEIQPPYIAKIRKCFEDRMKDWLLFECRWTRSPQLVTDPSFPDHVRKAVLEDATVHQNDKIFILHAFDNKASISPAIQGLMDSWLEGNKIPPALQAALLQTYDGFPLSKKTLLAIQRLSEDKSPGHEALSFVANLVMVESEPPQTGDLENLLRRKGNTHEKHAAIAALRGPSRLSEETIDILLVHGLPLWGDPLIRETMLNVLYKQANLDHGTWEFIWRRENQRRLEDQVSNSNPSFSQGELEQLDRDLHDDDPETIFRAVHTLRKQSHLPSQIIFRLAELVDGDAPIVSATAAHVLEQMSSFSAMPQNVSLSSKTGMMMALDRSVLLKTLEILVRCLSREDGAVRCCAGRILVQQTFLPNKILVSIKDSLMSGDNDIKPYAALILVLQRAHLQPWMTEAVICQVETMEGSELVRLEQRVDLPDYIVRPIVSRLEDRRGYQYQFNAIRVLGRQQKLDSNALQAIAAKVNDKLFNYFKEAVASAIKQHIETAITAALMEESSYFFKNIYQVALVISLQEPLSWSFDDDQKFCENMIPNDSISAVRMHHFIGQASKALKMPKPL</sequence>
<dbReference type="InterPro" id="IPR003593">
    <property type="entry name" value="AAA+_ATPase"/>
</dbReference>
<dbReference type="SUPFAM" id="SSF52540">
    <property type="entry name" value="P-loop containing nucleoside triphosphate hydrolases"/>
    <property type="match status" value="1"/>
</dbReference>
<dbReference type="SMART" id="SM00382">
    <property type="entry name" value="AAA"/>
    <property type="match status" value="1"/>
</dbReference>
<dbReference type="OrthoDB" id="4207253at2759"/>
<dbReference type="Gene3D" id="1.25.10.10">
    <property type="entry name" value="Leucine-rich Repeat Variant"/>
    <property type="match status" value="1"/>
</dbReference>
<reference evidence="2" key="2">
    <citation type="journal article" date="2023" name="IMA Fungus">
        <title>Comparative genomic study of the Penicillium genus elucidates a diverse pangenome and 15 lateral gene transfer events.</title>
        <authorList>
            <person name="Petersen C."/>
            <person name="Sorensen T."/>
            <person name="Nielsen M.R."/>
            <person name="Sondergaard T.E."/>
            <person name="Sorensen J.L."/>
            <person name="Fitzpatrick D.A."/>
            <person name="Frisvad J.C."/>
            <person name="Nielsen K.L."/>
        </authorList>
    </citation>
    <scope>NUCLEOTIDE SEQUENCE</scope>
    <source>
        <strain evidence="2">IBT 29495</strain>
    </source>
</reference>
<evidence type="ECO:0000313" key="2">
    <source>
        <dbReference type="EMBL" id="KAJ5493604.1"/>
    </source>
</evidence>
<dbReference type="InterPro" id="IPR027417">
    <property type="entry name" value="P-loop_NTPase"/>
</dbReference>
<dbReference type="EMBL" id="JAPWDS010000006">
    <property type="protein sequence ID" value="KAJ5493604.1"/>
    <property type="molecule type" value="Genomic_DNA"/>
</dbReference>
<dbReference type="InterPro" id="IPR011989">
    <property type="entry name" value="ARM-like"/>
</dbReference>
<dbReference type="Pfam" id="PF05729">
    <property type="entry name" value="NACHT"/>
    <property type="match status" value="1"/>
</dbReference>
<dbReference type="InterPro" id="IPR007111">
    <property type="entry name" value="NACHT_NTPase"/>
</dbReference>